<dbReference type="InterPro" id="IPR003609">
    <property type="entry name" value="Pan_app"/>
</dbReference>
<feature type="compositionally biased region" description="Gly residues" evidence="1">
    <location>
        <begin position="653"/>
        <end position="674"/>
    </location>
</feature>
<dbReference type="Pfam" id="PF00024">
    <property type="entry name" value="PAN_1"/>
    <property type="match status" value="1"/>
</dbReference>
<proteinExistence type="predicted"/>
<dbReference type="InterPro" id="IPR055647">
    <property type="entry name" value="DUF7223"/>
</dbReference>
<accession>A0A9P7KTF2</accession>
<name>A0A9P7KTF2_9HYPO</name>
<comment type="caution">
    <text evidence="3">The sequence shown here is derived from an EMBL/GenBank/DDBJ whole genome shotgun (WGS) entry which is preliminary data.</text>
</comment>
<evidence type="ECO:0000313" key="4">
    <source>
        <dbReference type="Proteomes" id="UP000782241"/>
    </source>
</evidence>
<dbReference type="Proteomes" id="UP000782241">
    <property type="component" value="Unassembled WGS sequence"/>
</dbReference>
<feature type="compositionally biased region" description="Polar residues" evidence="1">
    <location>
        <begin position="692"/>
        <end position="703"/>
    </location>
</feature>
<dbReference type="PROSITE" id="PS50948">
    <property type="entry name" value="PAN"/>
    <property type="match status" value="1"/>
</dbReference>
<feature type="region of interest" description="Disordered" evidence="1">
    <location>
        <begin position="127"/>
        <end position="150"/>
    </location>
</feature>
<dbReference type="EMBL" id="JAGPUO010000009">
    <property type="protein sequence ID" value="KAG5660360.1"/>
    <property type="molecule type" value="Genomic_DNA"/>
</dbReference>
<feature type="region of interest" description="Disordered" evidence="1">
    <location>
        <begin position="646"/>
        <end position="779"/>
    </location>
</feature>
<dbReference type="InterPro" id="IPR054293">
    <property type="entry name" value="DUF7029"/>
</dbReference>
<dbReference type="Pfam" id="PF22974">
    <property type="entry name" value="DUF7029"/>
    <property type="match status" value="1"/>
</dbReference>
<reference evidence="3" key="1">
    <citation type="submission" date="2021-04" db="EMBL/GenBank/DDBJ databases">
        <title>Draft genome of Fusarium avenaceum strain F156N33, isolated from an atmospheric sample in Virginia.</title>
        <authorList>
            <person name="Yang S."/>
            <person name="Vinatzer B.A."/>
            <person name="Coleman J."/>
        </authorList>
    </citation>
    <scope>NUCLEOTIDE SEQUENCE</scope>
    <source>
        <strain evidence="3">F156N33</strain>
    </source>
</reference>
<feature type="compositionally biased region" description="Polar residues" evidence="1">
    <location>
        <begin position="140"/>
        <end position="150"/>
    </location>
</feature>
<dbReference type="Pfam" id="PF23865">
    <property type="entry name" value="DUF7223"/>
    <property type="match status" value="1"/>
</dbReference>
<keyword evidence="4" id="KW-1185">Reference proteome</keyword>
<evidence type="ECO:0000259" key="2">
    <source>
        <dbReference type="PROSITE" id="PS50948"/>
    </source>
</evidence>
<dbReference type="AlphaFoldDB" id="A0A9P7KTF2"/>
<evidence type="ECO:0000256" key="1">
    <source>
        <dbReference type="SAM" id="MobiDB-lite"/>
    </source>
</evidence>
<feature type="compositionally biased region" description="Low complexity" evidence="1">
    <location>
        <begin position="707"/>
        <end position="716"/>
    </location>
</feature>
<feature type="domain" description="Apple" evidence="2">
    <location>
        <begin position="806"/>
        <end position="882"/>
    </location>
</feature>
<gene>
    <name evidence="3" type="ORF">KAF25_002966</name>
</gene>
<evidence type="ECO:0000313" key="3">
    <source>
        <dbReference type="EMBL" id="KAG5660360.1"/>
    </source>
</evidence>
<feature type="region of interest" description="Disordered" evidence="1">
    <location>
        <begin position="367"/>
        <end position="392"/>
    </location>
</feature>
<organism evidence="3 4">
    <name type="scientific">Fusarium avenaceum</name>
    <dbReference type="NCBI Taxonomy" id="40199"/>
    <lineage>
        <taxon>Eukaryota</taxon>
        <taxon>Fungi</taxon>
        <taxon>Dikarya</taxon>
        <taxon>Ascomycota</taxon>
        <taxon>Pezizomycotina</taxon>
        <taxon>Sordariomycetes</taxon>
        <taxon>Hypocreomycetidae</taxon>
        <taxon>Hypocreales</taxon>
        <taxon>Nectriaceae</taxon>
        <taxon>Fusarium</taxon>
        <taxon>Fusarium tricinctum species complex</taxon>
    </lineage>
</organism>
<protein>
    <recommendedName>
        <fullName evidence="2">Apple domain-containing protein</fullName>
    </recommendedName>
</protein>
<sequence length="890" mass="95865">MGSMFLISTLNFLNLNQIPVERPKLVWRTRRWPCGTHTKLAMIGVLHISHSKASYQVDVPFQFLDQLCPFILDCELWQQFHNLLLLFIHIDWLLGVLKTPSIMMLHNITSLILATLFITNTHARPSSELPPLHSRDEDNTTAIPSSNTTLEPVVPPVVDTEDYSIFALEKNVTLAWAGSPGSEPGSKRMRKRDNGVFSQANFTFRYPTVPLDHSAFVSDVSCVKGALSGVITNKAAYKYVKKEWTGAGKILFISSVDGCGDDHANDFFLSNSVSFADDTNTFTAKGSTVEYRDVHERFSLTWGPLGTLNVRRGLDKRAMFEPHALDKRDFGPWTIRWSRYLNDDDLLGTDDDAPWDDAAKLFSWGKEGGEEDDSYAKGEVSDPNGHHKRMENSTLSERDLTYGLTLYCVECGFSGSASLAGKIDVGFLSIETAQVQFNMNFKAGLNLGLKAFVKYEKSWETELVSLNLPAFSIPVILSVGPYIGLGVEAKMEIEATGTLLIGSSVEWEDVDILIDLLDSGNSHSNGLTPVFKPRTEAAGELSMSASLGLPVSVGIALDVFLFYEAKAGIKDTPSVVLEGGFSASAELNDDGEIETSIEGDCYGIAWNVHFENALDAFIDADGFDPLEFPLIEPLKSDPIAEGCIGYVNDGTGDDGGGSDGMSSGTGLGSGGSGMFGNRPGSQLAPVFDPLSTKKTGAQSNQKPAVQKGSTQSNKSSSTKKKTGGSSGSKSSSSTKKAKPSSTSTKSSKSTKTTSTKAKATTKIAQPVKNKEAKPTTTKAANAVTKASPVCKPSAVANVKTPPRSICNRTVTKAKAPAQFVISTALAVKNVGACAEICLKNTQCLGFGYASNKSCQLYSKKLKSLGVTSGKGQITSSFYDRACYAYSKCSK</sequence>
<dbReference type="SUPFAM" id="SSF57414">
    <property type="entry name" value="Hairpin loop containing domain-like"/>
    <property type="match status" value="1"/>
</dbReference>
<feature type="compositionally biased region" description="Low complexity" evidence="1">
    <location>
        <begin position="727"/>
        <end position="762"/>
    </location>
</feature>